<dbReference type="NCBIfam" id="TIGR03744">
    <property type="entry name" value="traC_PFL_4706"/>
    <property type="match status" value="1"/>
</dbReference>
<dbReference type="InterPro" id="IPR025955">
    <property type="entry name" value="TraC/Conjuga_ATPase"/>
</dbReference>
<feature type="region of interest" description="Disordered" evidence="1">
    <location>
        <begin position="644"/>
        <end position="663"/>
    </location>
</feature>
<dbReference type="SUPFAM" id="SSF52540">
    <property type="entry name" value="P-loop containing nucleoside triphosphate hydrolases"/>
    <property type="match status" value="1"/>
</dbReference>
<dbReference type="InterPro" id="IPR022303">
    <property type="entry name" value="Conjug_Trfer_ATPase"/>
</dbReference>
<dbReference type="Proteomes" id="UP001596501">
    <property type="component" value="Unassembled WGS sequence"/>
</dbReference>
<reference evidence="3" key="1">
    <citation type="journal article" date="2019" name="Int. J. Syst. Evol. Microbiol.">
        <title>The Global Catalogue of Microorganisms (GCM) 10K type strain sequencing project: providing services to taxonomists for standard genome sequencing and annotation.</title>
        <authorList>
            <consortium name="The Broad Institute Genomics Platform"/>
            <consortium name="The Broad Institute Genome Sequencing Center for Infectious Disease"/>
            <person name="Wu L."/>
            <person name="Ma J."/>
        </authorList>
    </citation>
    <scope>NUCLEOTIDE SEQUENCE [LARGE SCALE GENOMIC DNA]</scope>
    <source>
        <strain evidence="3">CGMCC 1.12371</strain>
    </source>
</reference>
<dbReference type="InterPro" id="IPR027417">
    <property type="entry name" value="P-loop_NTPase"/>
</dbReference>
<dbReference type="PANTHER" id="PTHR30121:SF6">
    <property type="entry name" value="SLR6007 PROTEIN"/>
    <property type="match status" value="1"/>
</dbReference>
<protein>
    <submittedName>
        <fullName evidence="2">Conjugative transfer ATPase</fullName>
    </submittedName>
</protein>
<name>A0ABW2QLP0_9BURK</name>
<dbReference type="Pfam" id="PF11130">
    <property type="entry name" value="TraC_F_IV"/>
    <property type="match status" value="1"/>
</dbReference>
<evidence type="ECO:0000313" key="2">
    <source>
        <dbReference type="EMBL" id="MFC7410344.1"/>
    </source>
</evidence>
<feature type="region of interest" description="Disordered" evidence="1">
    <location>
        <begin position="1"/>
        <end position="47"/>
    </location>
</feature>
<keyword evidence="3" id="KW-1185">Reference proteome</keyword>
<evidence type="ECO:0000313" key="3">
    <source>
        <dbReference type="Proteomes" id="UP001596501"/>
    </source>
</evidence>
<gene>
    <name evidence="2" type="ORF">ACFQPB_15875</name>
</gene>
<comment type="caution">
    <text evidence="2">The sequence shown here is derived from an EMBL/GenBank/DDBJ whole genome shotgun (WGS) entry which is preliminary data.</text>
</comment>
<dbReference type="Gene3D" id="3.40.50.300">
    <property type="entry name" value="P-loop containing nucleotide triphosphate hydrolases"/>
    <property type="match status" value="2"/>
</dbReference>
<organism evidence="2 3">
    <name type="scientific">Hydrogenophaga atypica</name>
    <dbReference type="NCBI Taxonomy" id="249409"/>
    <lineage>
        <taxon>Bacteria</taxon>
        <taxon>Pseudomonadati</taxon>
        <taxon>Pseudomonadota</taxon>
        <taxon>Betaproteobacteria</taxon>
        <taxon>Burkholderiales</taxon>
        <taxon>Comamonadaceae</taxon>
        <taxon>Hydrogenophaga</taxon>
    </lineage>
</organism>
<evidence type="ECO:0000256" key="1">
    <source>
        <dbReference type="SAM" id="MobiDB-lite"/>
    </source>
</evidence>
<sequence length="974" mass="108517">MSILEKLGLGRKTTAPSPQAKAQRTEAAKDKGAAPGLESVSQRRRMAGRAPSFTDMLPYTSYDLKDDVFVMKDGATLGAMFELSPIPTEAQSTQYLLERARKVQEALQAIQESDASPWIVQFFVNDDRNIDTLNDYLVNYIRQVHKAYPERAEAILNSPFTQSVLKEFEKHLDLVSRPQGLFVDTLVTGQPWRGQMRRVRCCIYKRFKRLAEEPAPAISQLNAVAMTLMATLTEAGASPRRANARDLYEWLLPFFNRDVPWASKNAGDLLRQLPFQDPSAVAGEDDAPVMGWDLGEMLNLSQPMSDLEAGLFEFDGVPVKALTMQGLRAQPSIGHFSAELASGKERFARFDRLPEGSMLSITVTVAPQYKLERHIERIRDASRANTSHAIESHGECVGVLQRMAKGDKLYPLFLTLYLTGKNREELNAGIAQVNALLIPTGMRFIEHRHDLTPLDAFMRGLPFNFDPAFDNKSLRRSRLVFASHVASLLPVYGRARGTPNPGMWFWNRGGEPIWLDPLNKNDRKKNAHMLVLGPTGAGKSATLNYLAMLTMAVHRPRLVIADAGKSFALLLNYFKHMGLSTHSVTLTSEADVSLPPFVHAYKLLEDRDVMQSYHAAEQQAKVNAGLPDDVGIEALLGNTEVLGAPTASAEGGDASDEDESGTDKRDLLGEMLIAAIMMITGGEPDEVARMSRADRYLVSRAIIRAAVRARAENRAHPLTQDVAIELMGMHKDGSLSAARQARAEEMGQSMMSFTQALRGKLFNREGSDWPDADVTLVEMGTLTQDGYEDALAVAYTSLIDSVQSRGERAQAEDRPMIFLTDEGHLITTNELLGPKIAKGTKMWRKLNIWFWLATQNLKDFPDSMSRVLSMCEYWMLLTMDRSEIEEVARFRSLTTEQRHLMESACKLPPKYTEGVVMSATGQMLFRNVPPALPIALAMTEGHEKAHRRRLMEKHGCNEMEAAQMVAEELSRSRS</sequence>
<dbReference type="PANTHER" id="PTHR30121">
    <property type="entry name" value="UNCHARACTERIZED PROTEIN YJGR-RELATED"/>
    <property type="match status" value="1"/>
</dbReference>
<proteinExistence type="predicted"/>
<accession>A0ABW2QLP0</accession>
<dbReference type="InterPro" id="IPR051162">
    <property type="entry name" value="T4SS_component"/>
</dbReference>
<dbReference type="RefSeq" id="WP_382225269.1">
    <property type="nucleotide sequence ID" value="NZ_JBHTCA010000014.1"/>
</dbReference>
<dbReference type="EMBL" id="JBHTCA010000014">
    <property type="protein sequence ID" value="MFC7410344.1"/>
    <property type="molecule type" value="Genomic_DNA"/>
</dbReference>
<feature type="compositionally biased region" description="Basic and acidic residues" evidence="1">
    <location>
        <begin position="23"/>
        <end position="32"/>
    </location>
</feature>